<dbReference type="EMBL" id="AHCD03000036">
    <property type="protein sequence ID" value="KAF7785521.1"/>
    <property type="molecule type" value="Genomic_DNA"/>
</dbReference>
<sequence length="34" mass="3680">MTLAGAIVFAPLSWACFHYPSSCLPCCLIFSSDK</sequence>
<protein>
    <submittedName>
        <fullName evidence="1">Uncharacterized protein</fullName>
    </submittedName>
</protein>
<proteinExistence type="predicted"/>
<gene>
    <name evidence="1" type="ORF">PRUB_a6004</name>
</gene>
<evidence type="ECO:0000313" key="2">
    <source>
        <dbReference type="Proteomes" id="UP000016480"/>
    </source>
</evidence>
<comment type="caution">
    <text evidence="1">The sequence shown here is derived from an EMBL/GenBank/DDBJ whole genome shotgun (WGS) entry which is preliminary data.</text>
</comment>
<dbReference type="AlphaFoldDB" id="A0A8T0C648"/>
<name>A0A8T0C648_9GAMM</name>
<evidence type="ECO:0000313" key="1">
    <source>
        <dbReference type="EMBL" id="KAF7785521.1"/>
    </source>
</evidence>
<reference evidence="1 2" key="1">
    <citation type="journal article" date="2012" name="J. Bacteriol.">
        <title>Genome sequence of the cycloprodigiosin-producing bacterial strain Pseudoalteromonas rubra ATCC 29570(T).</title>
        <authorList>
            <person name="Xie B.B."/>
            <person name="Shu Y.L."/>
            <person name="Qin Q.L."/>
            <person name="Rong J.C."/>
            <person name="Zhang X.Y."/>
            <person name="Chen X.L."/>
            <person name="Zhou B.C."/>
            <person name="Zhang Y.Z."/>
        </authorList>
    </citation>
    <scope>NUCLEOTIDE SEQUENCE [LARGE SCALE GENOMIC DNA]</scope>
    <source>
        <strain evidence="1 2">DSM 6842</strain>
    </source>
</reference>
<organism evidence="1 2">
    <name type="scientific">Pseudoalteromonas rubra</name>
    <dbReference type="NCBI Taxonomy" id="43658"/>
    <lineage>
        <taxon>Bacteria</taxon>
        <taxon>Pseudomonadati</taxon>
        <taxon>Pseudomonadota</taxon>
        <taxon>Gammaproteobacteria</taxon>
        <taxon>Alteromonadales</taxon>
        <taxon>Pseudoalteromonadaceae</taxon>
        <taxon>Pseudoalteromonas</taxon>
    </lineage>
</organism>
<dbReference type="Proteomes" id="UP000016480">
    <property type="component" value="Unassembled WGS sequence"/>
</dbReference>
<accession>A0A8T0C648</accession>